<keyword evidence="5 11" id="KW-0418">Kinase</keyword>
<dbReference type="RefSeq" id="XP_056517556.1">
    <property type="nucleotide sequence ID" value="XM_056669757.1"/>
</dbReference>
<dbReference type="Pfam" id="PF00069">
    <property type="entry name" value="Pkinase"/>
    <property type="match status" value="1"/>
</dbReference>
<accession>A0A9W9GIG0</accession>
<comment type="caution">
    <text evidence="11">The sequence shown here is derived from an EMBL/GenBank/DDBJ whole genome shotgun (WGS) entry which is preliminary data.</text>
</comment>
<keyword evidence="2" id="KW-0723">Serine/threonine-protein kinase</keyword>
<dbReference type="GO" id="GO:0005524">
    <property type="term" value="F:ATP binding"/>
    <property type="evidence" value="ECO:0007669"/>
    <property type="project" value="UniProtKB-UniRule"/>
</dbReference>
<evidence type="ECO:0000256" key="9">
    <source>
        <dbReference type="PROSITE-ProRule" id="PRU10141"/>
    </source>
</evidence>
<comment type="catalytic activity">
    <reaction evidence="8">
        <text>L-seryl-[protein] + ATP = O-phospho-L-seryl-[protein] + ADP + H(+)</text>
        <dbReference type="Rhea" id="RHEA:17989"/>
        <dbReference type="Rhea" id="RHEA-COMP:9863"/>
        <dbReference type="Rhea" id="RHEA-COMP:11604"/>
        <dbReference type="ChEBI" id="CHEBI:15378"/>
        <dbReference type="ChEBI" id="CHEBI:29999"/>
        <dbReference type="ChEBI" id="CHEBI:30616"/>
        <dbReference type="ChEBI" id="CHEBI:83421"/>
        <dbReference type="ChEBI" id="CHEBI:456216"/>
        <dbReference type="EC" id="2.7.11.1"/>
    </reaction>
</comment>
<dbReference type="SUPFAM" id="SSF56112">
    <property type="entry name" value="Protein kinase-like (PK-like)"/>
    <property type="match status" value="1"/>
</dbReference>
<evidence type="ECO:0000256" key="4">
    <source>
        <dbReference type="ARBA" id="ARBA00022741"/>
    </source>
</evidence>
<evidence type="ECO:0000313" key="12">
    <source>
        <dbReference type="Proteomes" id="UP001149079"/>
    </source>
</evidence>
<protein>
    <recommendedName>
        <fullName evidence="1">non-specific serine/threonine protein kinase</fullName>
        <ecNumber evidence="1">2.7.11.1</ecNumber>
    </recommendedName>
</protein>
<evidence type="ECO:0000256" key="3">
    <source>
        <dbReference type="ARBA" id="ARBA00022679"/>
    </source>
</evidence>
<evidence type="ECO:0000256" key="2">
    <source>
        <dbReference type="ARBA" id="ARBA00022527"/>
    </source>
</evidence>
<evidence type="ECO:0000256" key="1">
    <source>
        <dbReference type="ARBA" id="ARBA00012513"/>
    </source>
</evidence>
<keyword evidence="4 9" id="KW-0547">Nucleotide-binding</keyword>
<reference evidence="11" key="1">
    <citation type="submission" date="2022-11" db="EMBL/GenBank/DDBJ databases">
        <authorList>
            <person name="Petersen C."/>
        </authorList>
    </citation>
    <scope>NUCLEOTIDE SEQUENCE</scope>
    <source>
        <strain evidence="11">IBT 22155</strain>
    </source>
</reference>
<keyword evidence="12" id="KW-1185">Reference proteome</keyword>
<dbReference type="PROSITE" id="PS00107">
    <property type="entry name" value="PROTEIN_KINASE_ATP"/>
    <property type="match status" value="1"/>
</dbReference>
<dbReference type="GO" id="GO:0005737">
    <property type="term" value="C:cytoplasm"/>
    <property type="evidence" value="ECO:0007669"/>
    <property type="project" value="TreeGrafter"/>
</dbReference>
<dbReference type="PANTHER" id="PTHR47634:SF9">
    <property type="entry name" value="PROTEIN KINASE DOMAIN-CONTAINING PROTEIN-RELATED"/>
    <property type="match status" value="1"/>
</dbReference>
<proteinExistence type="predicted"/>
<comment type="catalytic activity">
    <reaction evidence="7">
        <text>L-threonyl-[protein] + ATP = O-phospho-L-threonyl-[protein] + ADP + H(+)</text>
        <dbReference type="Rhea" id="RHEA:46608"/>
        <dbReference type="Rhea" id="RHEA-COMP:11060"/>
        <dbReference type="Rhea" id="RHEA-COMP:11605"/>
        <dbReference type="ChEBI" id="CHEBI:15378"/>
        <dbReference type="ChEBI" id="CHEBI:30013"/>
        <dbReference type="ChEBI" id="CHEBI:30616"/>
        <dbReference type="ChEBI" id="CHEBI:61977"/>
        <dbReference type="ChEBI" id="CHEBI:456216"/>
        <dbReference type="EC" id="2.7.11.1"/>
    </reaction>
</comment>
<dbReference type="InterPro" id="IPR011009">
    <property type="entry name" value="Kinase-like_dom_sf"/>
</dbReference>
<dbReference type="Gene3D" id="1.10.510.10">
    <property type="entry name" value="Transferase(Phosphotransferase) domain 1"/>
    <property type="match status" value="1"/>
</dbReference>
<dbReference type="Proteomes" id="UP001149079">
    <property type="component" value="Unassembled WGS sequence"/>
</dbReference>
<feature type="domain" description="Protein kinase" evidence="10">
    <location>
        <begin position="30"/>
        <end position="426"/>
    </location>
</feature>
<dbReference type="Gene3D" id="3.30.200.20">
    <property type="entry name" value="Phosphorylase Kinase, domain 1"/>
    <property type="match status" value="1"/>
</dbReference>
<feature type="binding site" evidence="9">
    <location>
        <position position="59"/>
    </location>
    <ligand>
        <name>ATP</name>
        <dbReference type="ChEBI" id="CHEBI:30616"/>
    </ligand>
</feature>
<dbReference type="EC" id="2.7.11.1" evidence="1"/>
<gene>
    <name evidence="11" type="ORF">N7515_009013</name>
</gene>
<dbReference type="InterPro" id="IPR051334">
    <property type="entry name" value="SRPK"/>
</dbReference>
<dbReference type="PROSITE" id="PS50011">
    <property type="entry name" value="PROTEIN_KINASE_DOM"/>
    <property type="match status" value="1"/>
</dbReference>
<reference evidence="11" key="2">
    <citation type="journal article" date="2023" name="IMA Fungus">
        <title>Comparative genomic study of the Penicillium genus elucidates a diverse pangenome and 15 lateral gene transfer events.</title>
        <authorList>
            <person name="Petersen C."/>
            <person name="Sorensen T."/>
            <person name="Nielsen M.R."/>
            <person name="Sondergaard T.E."/>
            <person name="Sorensen J.L."/>
            <person name="Fitzpatrick D.A."/>
            <person name="Frisvad J.C."/>
            <person name="Nielsen K.L."/>
        </authorList>
    </citation>
    <scope>NUCLEOTIDE SEQUENCE</scope>
    <source>
        <strain evidence="11">IBT 22155</strain>
    </source>
</reference>
<dbReference type="GO" id="GO:0050684">
    <property type="term" value="P:regulation of mRNA processing"/>
    <property type="evidence" value="ECO:0007669"/>
    <property type="project" value="TreeGrafter"/>
</dbReference>
<dbReference type="AlphaFoldDB" id="A0A9W9GIG0"/>
<evidence type="ECO:0000256" key="7">
    <source>
        <dbReference type="ARBA" id="ARBA00047899"/>
    </source>
</evidence>
<keyword evidence="3" id="KW-0808">Transferase</keyword>
<name>A0A9W9GIG0_9EURO</name>
<evidence type="ECO:0000256" key="5">
    <source>
        <dbReference type="ARBA" id="ARBA00022777"/>
    </source>
</evidence>
<dbReference type="SMART" id="SM00220">
    <property type="entry name" value="S_TKc"/>
    <property type="match status" value="1"/>
</dbReference>
<evidence type="ECO:0000259" key="10">
    <source>
        <dbReference type="PROSITE" id="PS50011"/>
    </source>
</evidence>
<dbReference type="PANTHER" id="PTHR47634">
    <property type="entry name" value="PROTEIN KINASE DOMAIN-CONTAINING PROTEIN-RELATED"/>
    <property type="match status" value="1"/>
</dbReference>
<dbReference type="InterPro" id="IPR017441">
    <property type="entry name" value="Protein_kinase_ATP_BS"/>
</dbReference>
<dbReference type="GeneID" id="81408927"/>
<organism evidence="11 12">
    <name type="scientific">Penicillium bovifimosum</name>
    <dbReference type="NCBI Taxonomy" id="126998"/>
    <lineage>
        <taxon>Eukaryota</taxon>
        <taxon>Fungi</taxon>
        <taxon>Dikarya</taxon>
        <taxon>Ascomycota</taxon>
        <taxon>Pezizomycotina</taxon>
        <taxon>Eurotiomycetes</taxon>
        <taxon>Eurotiomycetidae</taxon>
        <taxon>Eurotiales</taxon>
        <taxon>Aspergillaceae</taxon>
        <taxon>Penicillium</taxon>
    </lineage>
</organism>
<evidence type="ECO:0000256" key="6">
    <source>
        <dbReference type="ARBA" id="ARBA00022840"/>
    </source>
</evidence>
<dbReference type="InterPro" id="IPR000719">
    <property type="entry name" value="Prot_kinase_dom"/>
</dbReference>
<dbReference type="EMBL" id="JAPQKL010000007">
    <property type="protein sequence ID" value="KAJ5121052.1"/>
    <property type="molecule type" value="Genomic_DNA"/>
</dbReference>
<evidence type="ECO:0000313" key="11">
    <source>
        <dbReference type="EMBL" id="KAJ5121052.1"/>
    </source>
</evidence>
<dbReference type="GO" id="GO:0005634">
    <property type="term" value="C:nucleus"/>
    <property type="evidence" value="ECO:0007669"/>
    <property type="project" value="TreeGrafter"/>
</dbReference>
<keyword evidence="6 9" id="KW-0067">ATP-binding</keyword>
<dbReference type="GO" id="GO:0004674">
    <property type="term" value="F:protein serine/threonine kinase activity"/>
    <property type="evidence" value="ECO:0007669"/>
    <property type="project" value="UniProtKB-KW"/>
</dbReference>
<dbReference type="OrthoDB" id="5979581at2759"/>
<sequence length="525" mass="58885">MPIDEVEQLERYCPGGYHPVNVGEQLGGKYSIIHKLGYGSYSTIWLARNQEVGRYVAIKIPVATCDSTGTRETDILRRLNHTGLEGKAHPGAAYIPSIFDGFSVSGPNGVHHCHVTEIGMMNLGEAKDSSYIHLFRLPVARVMAVQLVQAVAFLHSQGIVHGGKLPSSGDPIFLLLLCAGCLMRWITADLHDGNVLIRLPGSMDSLAPEQLYEKYGSPRYEPVERLDQGQLPEGVPEKGLVPIWLGKDSELVDLSEAQFILTDFGGSFMPATTSRPYSNAPRIWTPPEIFFEQGKSLSFPVDIWMLACTIRVIIAQSPLFEVYNPSDDMVIKAHVGCLGKLPAPWWQEWDARADWFNEDGEKKIETYAPSLEQRFSESVREPRQKYRTEEMDEIEKVALFKMLKAMLAFNPEERPTAQELLNCEWMQKWALPEFSQIKATSRSHTLCAIRTDSKRGARRLPLLAVLYCEVQVLSGLHCLTCDDCEVLQQATNCQVSALQSQDYVITGRLVTSHWDPLNYVHAMGF</sequence>
<dbReference type="GO" id="GO:0000245">
    <property type="term" value="P:spliceosomal complex assembly"/>
    <property type="evidence" value="ECO:0007669"/>
    <property type="project" value="TreeGrafter"/>
</dbReference>
<evidence type="ECO:0000256" key="8">
    <source>
        <dbReference type="ARBA" id="ARBA00048679"/>
    </source>
</evidence>